<accession>A0A6J7QPV9</accession>
<gene>
    <name evidence="1" type="ORF">UFOPK3992_01469</name>
</gene>
<evidence type="ECO:0000313" key="1">
    <source>
        <dbReference type="EMBL" id="CAB5016134.1"/>
    </source>
</evidence>
<dbReference type="EMBL" id="CAFBOZ010000230">
    <property type="protein sequence ID" value="CAB5016134.1"/>
    <property type="molecule type" value="Genomic_DNA"/>
</dbReference>
<dbReference type="AlphaFoldDB" id="A0A6J7QPV9"/>
<organism evidence="1">
    <name type="scientific">freshwater metagenome</name>
    <dbReference type="NCBI Taxonomy" id="449393"/>
    <lineage>
        <taxon>unclassified sequences</taxon>
        <taxon>metagenomes</taxon>
        <taxon>ecological metagenomes</taxon>
    </lineage>
</organism>
<name>A0A6J7QPV9_9ZZZZ</name>
<protein>
    <submittedName>
        <fullName evidence="1">Unannotated protein</fullName>
    </submittedName>
</protein>
<reference evidence="1" key="1">
    <citation type="submission" date="2020-05" db="EMBL/GenBank/DDBJ databases">
        <authorList>
            <person name="Chiriac C."/>
            <person name="Salcher M."/>
            <person name="Ghai R."/>
            <person name="Kavagutti S V."/>
        </authorList>
    </citation>
    <scope>NUCLEOTIDE SEQUENCE</scope>
</reference>
<proteinExistence type="predicted"/>
<sequence>MAHDDLGLRLCAPRRVGEGLVELAQEVEVNGDTDLFHPGQNPHERQLNMVQQGSAPTTGDLNLEHGCEVKHGTSTQAERRG</sequence>